<sequence>MVRQSFNKHSTWIRRLLPACDNDPSLAKRQLAWMKEKIISDRTTHMNNNTTSLTLTKTEMDRLDTFITQRVDHHKPLQYILGTQPFYDLDIITRPPTLIPRWETEEWTYRLADLLRPYWDRQQQHRGPQRRRRILDVCTGSGCIALALAAHLPKNSTNIIGVDISEKAIQLANDNYTAHADLMNGNKVDFQLGDIYDLEMVEQQLLGGGGDDGPLDLVVSNPPYVTQDEYASLDPEVKQWEDRRALVADDLGTHLHRRLIELVAHNKIKWDAPSAANDGLPSIVMEIGGTHQVSSLQQALDAHGFDNIKVWKDLAGKDRVILAT</sequence>
<dbReference type="SUPFAM" id="SSF53335">
    <property type="entry name" value="S-adenosyl-L-methionine-dependent methyltransferases"/>
    <property type="match status" value="1"/>
</dbReference>
<evidence type="ECO:0000313" key="5">
    <source>
        <dbReference type="EMBL" id="ORZ22060.1"/>
    </source>
</evidence>
<dbReference type="NCBIfam" id="TIGR00536">
    <property type="entry name" value="hemK_fam"/>
    <property type="match status" value="1"/>
</dbReference>
<dbReference type="EMBL" id="MCGE01000004">
    <property type="protein sequence ID" value="ORZ22060.1"/>
    <property type="molecule type" value="Genomic_DNA"/>
</dbReference>
<keyword evidence="3" id="KW-0949">S-adenosyl-L-methionine</keyword>
<evidence type="ECO:0000256" key="2">
    <source>
        <dbReference type="ARBA" id="ARBA00022679"/>
    </source>
</evidence>
<dbReference type="InterPro" id="IPR050320">
    <property type="entry name" value="N5-glutamine_MTase"/>
</dbReference>
<dbReference type="Pfam" id="PF13847">
    <property type="entry name" value="Methyltransf_31"/>
    <property type="match status" value="1"/>
</dbReference>
<organism evidence="5 6">
    <name type="scientific">Absidia repens</name>
    <dbReference type="NCBI Taxonomy" id="90262"/>
    <lineage>
        <taxon>Eukaryota</taxon>
        <taxon>Fungi</taxon>
        <taxon>Fungi incertae sedis</taxon>
        <taxon>Mucoromycota</taxon>
        <taxon>Mucoromycotina</taxon>
        <taxon>Mucoromycetes</taxon>
        <taxon>Mucorales</taxon>
        <taxon>Cunninghamellaceae</taxon>
        <taxon>Absidia</taxon>
    </lineage>
</organism>
<dbReference type="Gene3D" id="3.40.50.150">
    <property type="entry name" value="Vaccinia Virus protein VP39"/>
    <property type="match status" value="1"/>
</dbReference>
<dbReference type="PANTHER" id="PTHR18895:SF74">
    <property type="entry name" value="MTRF1L RELEASE FACTOR GLUTAMINE METHYLTRANSFERASE"/>
    <property type="match status" value="1"/>
</dbReference>
<dbReference type="STRING" id="90262.A0A1X2ITF2"/>
<proteinExistence type="predicted"/>
<dbReference type="GO" id="GO:0003676">
    <property type="term" value="F:nucleic acid binding"/>
    <property type="evidence" value="ECO:0007669"/>
    <property type="project" value="InterPro"/>
</dbReference>
<keyword evidence="6" id="KW-1185">Reference proteome</keyword>
<keyword evidence="2 5" id="KW-0808">Transferase</keyword>
<evidence type="ECO:0000313" key="6">
    <source>
        <dbReference type="Proteomes" id="UP000193560"/>
    </source>
</evidence>
<dbReference type="PROSITE" id="PS00092">
    <property type="entry name" value="N6_MTASE"/>
    <property type="match status" value="1"/>
</dbReference>
<gene>
    <name evidence="5" type="ORF">BCR42DRAFT_405418</name>
</gene>
<dbReference type="InterPro" id="IPR002052">
    <property type="entry name" value="DNA_methylase_N6_adenine_CS"/>
</dbReference>
<dbReference type="Gene3D" id="1.10.8.10">
    <property type="entry name" value="DNA helicase RuvA subunit, C-terminal domain"/>
    <property type="match status" value="1"/>
</dbReference>
<keyword evidence="1 5" id="KW-0489">Methyltransferase</keyword>
<dbReference type="GO" id="GO:0005739">
    <property type="term" value="C:mitochondrion"/>
    <property type="evidence" value="ECO:0007669"/>
    <property type="project" value="TreeGrafter"/>
</dbReference>
<evidence type="ECO:0000256" key="1">
    <source>
        <dbReference type="ARBA" id="ARBA00022603"/>
    </source>
</evidence>
<dbReference type="GO" id="GO:0008276">
    <property type="term" value="F:protein methyltransferase activity"/>
    <property type="evidence" value="ECO:0007669"/>
    <property type="project" value="InterPro"/>
</dbReference>
<dbReference type="Proteomes" id="UP000193560">
    <property type="component" value="Unassembled WGS sequence"/>
</dbReference>
<dbReference type="PANTHER" id="PTHR18895">
    <property type="entry name" value="HEMK METHYLTRANSFERASE"/>
    <property type="match status" value="1"/>
</dbReference>
<reference evidence="5 6" key="1">
    <citation type="submission" date="2016-07" db="EMBL/GenBank/DDBJ databases">
        <title>Pervasive Adenine N6-methylation of Active Genes in Fungi.</title>
        <authorList>
            <consortium name="DOE Joint Genome Institute"/>
            <person name="Mondo S.J."/>
            <person name="Dannebaum R.O."/>
            <person name="Kuo R.C."/>
            <person name="Labutti K."/>
            <person name="Haridas S."/>
            <person name="Kuo A."/>
            <person name="Salamov A."/>
            <person name="Ahrendt S.R."/>
            <person name="Lipzen A."/>
            <person name="Sullivan W."/>
            <person name="Andreopoulos W.B."/>
            <person name="Clum A."/>
            <person name="Lindquist E."/>
            <person name="Daum C."/>
            <person name="Ramamoorthy G.K."/>
            <person name="Gryganskyi A."/>
            <person name="Culley D."/>
            <person name="Magnuson J.K."/>
            <person name="James T.Y."/>
            <person name="O'Malley M.A."/>
            <person name="Stajich J.E."/>
            <person name="Spatafora J.W."/>
            <person name="Visel A."/>
            <person name="Grigoriev I.V."/>
        </authorList>
    </citation>
    <scope>NUCLEOTIDE SEQUENCE [LARGE SCALE GENOMIC DNA]</scope>
    <source>
        <strain evidence="5 6">NRRL 1336</strain>
    </source>
</reference>
<feature type="domain" description="Methyltransferase" evidence="4">
    <location>
        <begin position="133"/>
        <end position="221"/>
    </location>
</feature>
<dbReference type="InterPro" id="IPR004556">
    <property type="entry name" value="HemK-like"/>
</dbReference>
<dbReference type="CDD" id="cd02440">
    <property type="entry name" value="AdoMet_MTases"/>
    <property type="match status" value="1"/>
</dbReference>
<dbReference type="InterPro" id="IPR029063">
    <property type="entry name" value="SAM-dependent_MTases_sf"/>
</dbReference>
<accession>A0A1X2ITF2</accession>
<dbReference type="InterPro" id="IPR025714">
    <property type="entry name" value="Methyltranfer_dom"/>
</dbReference>
<evidence type="ECO:0000256" key="3">
    <source>
        <dbReference type="ARBA" id="ARBA00022691"/>
    </source>
</evidence>
<name>A0A1X2ITF2_9FUNG</name>
<protein>
    <submittedName>
        <fullName evidence="5">S-adenosyl-L-methionine-dependent methyltransferase</fullName>
    </submittedName>
</protein>
<dbReference type="GO" id="GO:0032259">
    <property type="term" value="P:methylation"/>
    <property type="evidence" value="ECO:0007669"/>
    <property type="project" value="UniProtKB-KW"/>
</dbReference>
<comment type="caution">
    <text evidence="5">The sequence shown here is derived from an EMBL/GenBank/DDBJ whole genome shotgun (WGS) entry which is preliminary data.</text>
</comment>
<evidence type="ECO:0000259" key="4">
    <source>
        <dbReference type="Pfam" id="PF13847"/>
    </source>
</evidence>
<dbReference type="OrthoDB" id="269872at2759"/>
<dbReference type="AlphaFoldDB" id="A0A1X2ITF2"/>